<sequence length="137" mass="14944">MQEIDRTPVFIERRPSIPFAAIGGRIGRTNPTAGEGCPCCGAAMNRPKAFVDFNSHHLILGNKTVALSPFEARLADILVRRAPGAVTYDAIIMHAWDEEPEDALAALKTHIVHLKRKAALLGIKIVNVHSVGYRVVI</sequence>
<gene>
    <name evidence="4" type="ORF">FBZ96_11919</name>
</gene>
<feature type="DNA-binding region" description="OmpR/PhoB-type" evidence="2">
    <location>
        <begin position="41"/>
        <end position="137"/>
    </location>
</feature>
<dbReference type="InterPro" id="IPR036388">
    <property type="entry name" value="WH-like_DNA-bd_sf"/>
</dbReference>
<keyword evidence="5" id="KW-1185">Reference proteome</keyword>
<dbReference type="AlphaFoldDB" id="A0A560CXI7"/>
<dbReference type="RefSeq" id="WP_145670138.1">
    <property type="nucleotide sequence ID" value="NZ_VITK01000019.1"/>
</dbReference>
<evidence type="ECO:0000259" key="3">
    <source>
        <dbReference type="PROSITE" id="PS51755"/>
    </source>
</evidence>
<evidence type="ECO:0000313" key="4">
    <source>
        <dbReference type="EMBL" id="TWA89551.1"/>
    </source>
</evidence>
<dbReference type="Pfam" id="PF00486">
    <property type="entry name" value="Trans_reg_C"/>
    <property type="match status" value="1"/>
</dbReference>
<name>A0A560CXI7_9BRAD</name>
<dbReference type="PROSITE" id="PS51755">
    <property type="entry name" value="OMPR_PHOB"/>
    <property type="match status" value="1"/>
</dbReference>
<dbReference type="Proteomes" id="UP000319949">
    <property type="component" value="Unassembled WGS sequence"/>
</dbReference>
<dbReference type="GO" id="GO:0003677">
    <property type="term" value="F:DNA binding"/>
    <property type="evidence" value="ECO:0007669"/>
    <property type="project" value="UniProtKB-UniRule"/>
</dbReference>
<evidence type="ECO:0000256" key="1">
    <source>
        <dbReference type="ARBA" id="ARBA00023125"/>
    </source>
</evidence>
<feature type="domain" description="OmpR/PhoB-type" evidence="3">
    <location>
        <begin position="41"/>
        <end position="137"/>
    </location>
</feature>
<dbReference type="InterPro" id="IPR016032">
    <property type="entry name" value="Sig_transdc_resp-reg_C-effctor"/>
</dbReference>
<dbReference type="EMBL" id="VITK01000019">
    <property type="protein sequence ID" value="TWA89551.1"/>
    <property type="molecule type" value="Genomic_DNA"/>
</dbReference>
<dbReference type="GO" id="GO:0000160">
    <property type="term" value="P:phosphorelay signal transduction system"/>
    <property type="evidence" value="ECO:0007669"/>
    <property type="project" value="InterPro"/>
</dbReference>
<reference evidence="4 5" key="1">
    <citation type="submission" date="2019-06" db="EMBL/GenBank/DDBJ databases">
        <title>Genomic Encyclopedia of Type Strains, Phase IV (KMG-V): Genome sequencing to study the core and pangenomes of soil and plant-associated prokaryotes.</title>
        <authorList>
            <person name="Whitman W."/>
        </authorList>
    </citation>
    <scope>NUCLEOTIDE SEQUENCE [LARGE SCALE GENOMIC DNA]</scope>
    <source>
        <strain evidence="4 5">BR 510</strain>
    </source>
</reference>
<dbReference type="SUPFAM" id="SSF46894">
    <property type="entry name" value="C-terminal effector domain of the bipartite response regulators"/>
    <property type="match status" value="1"/>
</dbReference>
<dbReference type="CDD" id="cd00383">
    <property type="entry name" value="trans_reg_C"/>
    <property type="match status" value="1"/>
</dbReference>
<keyword evidence="1 2" id="KW-0238">DNA-binding</keyword>
<proteinExistence type="predicted"/>
<comment type="caution">
    <text evidence="4">The sequence shown here is derived from an EMBL/GenBank/DDBJ whole genome shotgun (WGS) entry which is preliminary data.</text>
</comment>
<dbReference type="GO" id="GO:0006355">
    <property type="term" value="P:regulation of DNA-templated transcription"/>
    <property type="evidence" value="ECO:0007669"/>
    <property type="project" value="InterPro"/>
</dbReference>
<evidence type="ECO:0000313" key="5">
    <source>
        <dbReference type="Proteomes" id="UP000319949"/>
    </source>
</evidence>
<dbReference type="InterPro" id="IPR001867">
    <property type="entry name" value="OmpR/PhoB-type_DNA-bd"/>
</dbReference>
<organism evidence="4 5">
    <name type="scientific">Bradyrhizobium stylosanthis</name>
    <dbReference type="NCBI Taxonomy" id="1803665"/>
    <lineage>
        <taxon>Bacteria</taxon>
        <taxon>Pseudomonadati</taxon>
        <taxon>Pseudomonadota</taxon>
        <taxon>Alphaproteobacteria</taxon>
        <taxon>Hyphomicrobiales</taxon>
        <taxon>Nitrobacteraceae</taxon>
        <taxon>Bradyrhizobium</taxon>
    </lineage>
</organism>
<dbReference type="Gene3D" id="1.10.10.10">
    <property type="entry name" value="Winged helix-like DNA-binding domain superfamily/Winged helix DNA-binding domain"/>
    <property type="match status" value="1"/>
</dbReference>
<accession>A0A560CXI7</accession>
<evidence type="ECO:0000256" key="2">
    <source>
        <dbReference type="PROSITE-ProRule" id="PRU01091"/>
    </source>
</evidence>
<dbReference type="SMART" id="SM00862">
    <property type="entry name" value="Trans_reg_C"/>
    <property type="match status" value="1"/>
</dbReference>
<protein>
    <submittedName>
        <fullName evidence="4">Transcriptional regulator</fullName>
    </submittedName>
</protein>